<evidence type="ECO:0000259" key="7">
    <source>
        <dbReference type="SMART" id="SM00829"/>
    </source>
</evidence>
<organism evidence="8 9">
    <name type="scientific">Luoshenia tenuis</name>
    <dbReference type="NCBI Taxonomy" id="2763654"/>
    <lineage>
        <taxon>Bacteria</taxon>
        <taxon>Bacillati</taxon>
        <taxon>Bacillota</taxon>
        <taxon>Clostridia</taxon>
        <taxon>Christensenellales</taxon>
        <taxon>Christensenellaceae</taxon>
        <taxon>Luoshenia</taxon>
    </lineage>
</organism>
<comment type="cofactor">
    <cofactor evidence="1 6">
        <name>Zn(2+)</name>
        <dbReference type="ChEBI" id="CHEBI:29105"/>
    </cofactor>
</comment>
<dbReference type="Pfam" id="PF08240">
    <property type="entry name" value="ADH_N"/>
    <property type="match status" value="1"/>
</dbReference>
<evidence type="ECO:0000256" key="2">
    <source>
        <dbReference type="ARBA" id="ARBA00008072"/>
    </source>
</evidence>
<evidence type="ECO:0000256" key="1">
    <source>
        <dbReference type="ARBA" id="ARBA00001947"/>
    </source>
</evidence>
<dbReference type="Pfam" id="PF00107">
    <property type="entry name" value="ADH_zinc_N"/>
    <property type="match status" value="1"/>
</dbReference>
<protein>
    <submittedName>
        <fullName evidence="8">NAD(P)-dependent alcohol dehydrogenase</fullName>
    </submittedName>
</protein>
<proteinExistence type="inferred from homology"/>
<keyword evidence="5" id="KW-0560">Oxidoreductase</keyword>
<dbReference type="SMART" id="SM00829">
    <property type="entry name" value="PKS_ER"/>
    <property type="match status" value="1"/>
</dbReference>
<comment type="similarity">
    <text evidence="2 6">Belongs to the zinc-containing alcohol dehydrogenase family.</text>
</comment>
<dbReference type="InterPro" id="IPR036291">
    <property type="entry name" value="NAD(P)-bd_dom_sf"/>
</dbReference>
<name>A0A926D1D4_9FIRM</name>
<dbReference type="SUPFAM" id="SSF50129">
    <property type="entry name" value="GroES-like"/>
    <property type="match status" value="1"/>
</dbReference>
<dbReference type="InterPro" id="IPR020843">
    <property type="entry name" value="ER"/>
</dbReference>
<evidence type="ECO:0000256" key="4">
    <source>
        <dbReference type="ARBA" id="ARBA00022833"/>
    </source>
</evidence>
<dbReference type="RefSeq" id="WP_249285578.1">
    <property type="nucleotide sequence ID" value="NZ_JACRSO010000004.1"/>
</dbReference>
<keyword evidence="3 6" id="KW-0479">Metal-binding</keyword>
<reference evidence="8" key="1">
    <citation type="submission" date="2020-08" db="EMBL/GenBank/DDBJ databases">
        <title>Genome public.</title>
        <authorList>
            <person name="Liu C."/>
            <person name="Sun Q."/>
        </authorList>
    </citation>
    <scope>NUCLEOTIDE SEQUENCE</scope>
    <source>
        <strain evidence="8">NSJ-44</strain>
    </source>
</reference>
<dbReference type="InterPro" id="IPR002328">
    <property type="entry name" value="ADH_Zn_CS"/>
</dbReference>
<dbReference type="AlphaFoldDB" id="A0A926D1D4"/>
<evidence type="ECO:0000256" key="3">
    <source>
        <dbReference type="ARBA" id="ARBA00022723"/>
    </source>
</evidence>
<dbReference type="GO" id="GO:0016616">
    <property type="term" value="F:oxidoreductase activity, acting on the CH-OH group of donors, NAD or NADP as acceptor"/>
    <property type="evidence" value="ECO:0007669"/>
    <property type="project" value="InterPro"/>
</dbReference>
<dbReference type="PANTHER" id="PTHR43161">
    <property type="entry name" value="SORBITOL DEHYDROGENASE"/>
    <property type="match status" value="1"/>
</dbReference>
<dbReference type="Gene3D" id="3.40.50.720">
    <property type="entry name" value="NAD(P)-binding Rossmann-like Domain"/>
    <property type="match status" value="1"/>
</dbReference>
<evidence type="ECO:0000313" key="9">
    <source>
        <dbReference type="Proteomes" id="UP000654279"/>
    </source>
</evidence>
<dbReference type="InterPro" id="IPR013149">
    <property type="entry name" value="ADH-like_C"/>
</dbReference>
<evidence type="ECO:0000256" key="6">
    <source>
        <dbReference type="RuleBase" id="RU361277"/>
    </source>
</evidence>
<accession>A0A926D1D4</accession>
<dbReference type="CDD" id="cd05285">
    <property type="entry name" value="sorbitol_DH"/>
    <property type="match status" value="1"/>
</dbReference>
<dbReference type="GO" id="GO:0008270">
    <property type="term" value="F:zinc ion binding"/>
    <property type="evidence" value="ECO:0007669"/>
    <property type="project" value="InterPro"/>
</dbReference>
<dbReference type="EMBL" id="JACRSO010000004">
    <property type="protein sequence ID" value="MBC8529762.1"/>
    <property type="molecule type" value="Genomic_DNA"/>
</dbReference>
<dbReference type="Proteomes" id="UP000654279">
    <property type="component" value="Unassembled WGS sequence"/>
</dbReference>
<evidence type="ECO:0000313" key="8">
    <source>
        <dbReference type="EMBL" id="MBC8529762.1"/>
    </source>
</evidence>
<dbReference type="InterPro" id="IPR013154">
    <property type="entry name" value="ADH-like_N"/>
</dbReference>
<dbReference type="SUPFAM" id="SSF51735">
    <property type="entry name" value="NAD(P)-binding Rossmann-fold domains"/>
    <property type="match status" value="1"/>
</dbReference>
<dbReference type="PROSITE" id="PS00059">
    <property type="entry name" value="ADH_ZINC"/>
    <property type="match status" value="1"/>
</dbReference>
<feature type="domain" description="Enoyl reductase (ER)" evidence="7">
    <location>
        <begin position="11"/>
        <end position="348"/>
    </location>
</feature>
<dbReference type="PANTHER" id="PTHR43161:SF9">
    <property type="entry name" value="SORBITOL DEHYDROGENASE"/>
    <property type="match status" value="1"/>
</dbReference>
<evidence type="ECO:0000256" key="5">
    <source>
        <dbReference type="ARBA" id="ARBA00023002"/>
    </source>
</evidence>
<dbReference type="InterPro" id="IPR011032">
    <property type="entry name" value="GroES-like_sf"/>
</dbReference>
<sequence length="350" mass="36785">MQKDMLAAYTVDNRQMELRRIPVPQPGPGELLIRIRHVGVCGSDLHAFMAEGARYKALPQGGFILGHEGAGEVVALGEGVQGFAVGDKVALEPGSTCGKCEFCKRGLYNLCPDVQFLSVCGQRDGVLREYASHPVDLCFKLPENMDTLQGALIEPVAVGMHAASLSGAGLGMDAVIFGAGCIGLMTLLALKARGVGRIAVCDVADIRLQKAKELGAALTINSAREDAVSAIQDFTAGRGADVVFDASGNPAAIGLTQKAAKSAGTIVLVGNPSGAMPDSFDLQDFVNRELTLRGVFRYRNIYPTAIAAVAAGILPVQKVADRIYPFAQTQQAFDESIDNKAAIVKAVIAL</sequence>
<comment type="caution">
    <text evidence="8">The sequence shown here is derived from an EMBL/GenBank/DDBJ whole genome shotgun (WGS) entry which is preliminary data.</text>
</comment>
<keyword evidence="4 6" id="KW-0862">Zinc</keyword>
<dbReference type="Gene3D" id="3.90.180.10">
    <property type="entry name" value="Medium-chain alcohol dehydrogenases, catalytic domain"/>
    <property type="match status" value="1"/>
</dbReference>
<gene>
    <name evidence="8" type="ORF">H8699_10010</name>
</gene>
<dbReference type="InterPro" id="IPR045306">
    <property type="entry name" value="SDH-like"/>
</dbReference>
<keyword evidence="9" id="KW-1185">Reference proteome</keyword>